<evidence type="ECO:0000313" key="2">
    <source>
        <dbReference type="Proteomes" id="UP001162992"/>
    </source>
</evidence>
<sequence>MSAGAPDFFYKEAQRLRYVARSAFKLLEMQKKYGIIKPGASVLDLGCAPGAWLQVACQNLGSYKQGGAIIGVDVKKVKVPVHHCDNRVQTVCADVMKISSNSLNALSPMGKGYKVILSDMCPAVSGIATRDSALSAELGRRALDFSLGHFLENDDDETANKRHKEGFDGAQHQEEKFGILLPGGNVIIKLLEGEESQVAGIFQLCKGHFKLCTWFRPKATRSSSREIYLIGKGRENNVNQ</sequence>
<protein>
    <submittedName>
        <fullName evidence="1">Uncharacterized protein</fullName>
    </submittedName>
</protein>
<dbReference type="Proteomes" id="UP001162992">
    <property type="component" value="Chromosome 20"/>
</dbReference>
<accession>A0ACC2AP03</accession>
<dbReference type="EMBL" id="CM055111">
    <property type="protein sequence ID" value="KAJ7519185.1"/>
    <property type="molecule type" value="Genomic_DNA"/>
</dbReference>
<keyword evidence="2" id="KW-1185">Reference proteome</keyword>
<organism evidence="1 2">
    <name type="scientific">Diphasiastrum complanatum</name>
    <name type="common">Issler's clubmoss</name>
    <name type="synonym">Lycopodium complanatum</name>
    <dbReference type="NCBI Taxonomy" id="34168"/>
    <lineage>
        <taxon>Eukaryota</taxon>
        <taxon>Viridiplantae</taxon>
        <taxon>Streptophyta</taxon>
        <taxon>Embryophyta</taxon>
        <taxon>Tracheophyta</taxon>
        <taxon>Lycopodiopsida</taxon>
        <taxon>Lycopodiales</taxon>
        <taxon>Lycopodiaceae</taxon>
        <taxon>Lycopodioideae</taxon>
        <taxon>Diphasiastrum</taxon>
    </lineage>
</organism>
<comment type="caution">
    <text evidence="1">The sequence shown here is derived from an EMBL/GenBank/DDBJ whole genome shotgun (WGS) entry which is preliminary data.</text>
</comment>
<evidence type="ECO:0000313" key="1">
    <source>
        <dbReference type="EMBL" id="KAJ7519185.1"/>
    </source>
</evidence>
<proteinExistence type="predicted"/>
<name>A0ACC2AP03_DIPCM</name>
<gene>
    <name evidence="1" type="ORF">O6H91_20G026900</name>
</gene>
<reference evidence="2" key="1">
    <citation type="journal article" date="2024" name="Proc. Natl. Acad. Sci. U.S.A.">
        <title>Extraordinary preservation of gene collinearity over three hundred million years revealed in homosporous lycophytes.</title>
        <authorList>
            <person name="Li C."/>
            <person name="Wickell D."/>
            <person name="Kuo L.Y."/>
            <person name="Chen X."/>
            <person name="Nie B."/>
            <person name="Liao X."/>
            <person name="Peng D."/>
            <person name="Ji J."/>
            <person name="Jenkins J."/>
            <person name="Williams M."/>
            <person name="Shu S."/>
            <person name="Plott C."/>
            <person name="Barry K."/>
            <person name="Rajasekar S."/>
            <person name="Grimwood J."/>
            <person name="Han X."/>
            <person name="Sun S."/>
            <person name="Hou Z."/>
            <person name="He W."/>
            <person name="Dai G."/>
            <person name="Sun C."/>
            <person name="Schmutz J."/>
            <person name="Leebens-Mack J.H."/>
            <person name="Li F.W."/>
            <person name="Wang L."/>
        </authorList>
    </citation>
    <scope>NUCLEOTIDE SEQUENCE [LARGE SCALE GENOMIC DNA]</scope>
    <source>
        <strain evidence="2">cv. PW_Plant_1</strain>
    </source>
</reference>